<evidence type="ECO:0000313" key="1">
    <source>
        <dbReference type="EMBL" id="MBX19996.1"/>
    </source>
</evidence>
<protein>
    <submittedName>
        <fullName evidence="1">Uncharacterized protein</fullName>
    </submittedName>
</protein>
<reference evidence="1" key="1">
    <citation type="submission" date="2018-02" db="EMBL/GenBank/DDBJ databases">
        <title>Rhizophora mucronata_Transcriptome.</title>
        <authorList>
            <person name="Meera S.P."/>
            <person name="Sreeshan A."/>
            <person name="Augustine A."/>
        </authorList>
    </citation>
    <scope>NUCLEOTIDE SEQUENCE</scope>
    <source>
        <tissue evidence="1">Leaf</tissue>
    </source>
</reference>
<dbReference type="AlphaFoldDB" id="A0A2P2LPW0"/>
<accession>A0A2P2LPW0</accession>
<proteinExistence type="predicted"/>
<dbReference type="EMBL" id="GGEC01039512">
    <property type="protein sequence ID" value="MBX19996.1"/>
    <property type="molecule type" value="Transcribed_RNA"/>
</dbReference>
<name>A0A2P2LPW0_RHIMU</name>
<sequence>MKKRGMPVPTGIPNARVERVTCMLSYY</sequence>
<organism evidence="1">
    <name type="scientific">Rhizophora mucronata</name>
    <name type="common">Asiatic mangrove</name>
    <dbReference type="NCBI Taxonomy" id="61149"/>
    <lineage>
        <taxon>Eukaryota</taxon>
        <taxon>Viridiplantae</taxon>
        <taxon>Streptophyta</taxon>
        <taxon>Embryophyta</taxon>
        <taxon>Tracheophyta</taxon>
        <taxon>Spermatophyta</taxon>
        <taxon>Magnoliopsida</taxon>
        <taxon>eudicotyledons</taxon>
        <taxon>Gunneridae</taxon>
        <taxon>Pentapetalae</taxon>
        <taxon>rosids</taxon>
        <taxon>fabids</taxon>
        <taxon>Malpighiales</taxon>
        <taxon>Rhizophoraceae</taxon>
        <taxon>Rhizophora</taxon>
    </lineage>
</organism>